<dbReference type="Pfam" id="PF02310">
    <property type="entry name" value="B12-binding"/>
    <property type="match status" value="1"/>
</dbReference>
<dbReference type="GO" id="GO:0005829">
    <property type="term" value="C:cytosol"/>
    <property type="evidence" value="ECO:0007669"/>
    <property type="project" value="TreeGrafter"/>
</dbReference>
<keyword evidence="6" id="KW-0408">Iron</keyword>
<dbReference type="SFLD" id="SFLDG01123">
    <property type="entry name" value="methyltransferase_(Class_B)"/>
    <property type="match status" value="1"/>
</dbReference>
<evidence type="ECO:0000256" key="6">
    <source>
        <dbReference type="ARBA" id="ARBA00023004"/>
    </source>
</evidence>
<dbReference type="Pfam" id="PF04055">
    <property type="entry name" value="Radical_SAM"/>
    <property type="match status" value="1"/>
</dbReference>
<dbReference type="InterPro" id="IPR013785">
    <property type="entry name" value="Aldolase_TIM"/>
</dbReference>
<evidence type="ECO:0000256" key="7">
    <source>
        <dbReference type="ARBA" id="ARBA00023014"/>
    </source>
</evidence>
<evidence type="ECO:0000256" key="4">
    <source>
        <dbReference type="ARBA" id="ARBA00022691"/>
    </source>
</evidence>
<feature type="domain" description="B12-binding" evidence="8">
    <location>
        <begin position="21"/>
        <end position="165"/>
    </location>
</feature>
<keyword evidence="5" id="KW-0479">Metal-binding</keyword>
<reference evidence="10 11" key="1">
    <citation type="submission" date="2019-12" db="EMBL/GenBank/DDBJ databases">
        <title>Functional and genomic insights into the Sphingobium yanoikuyae YC-JY1, a bacterium efficiently degrading bisphenol A.</title>
        <authorList>
            <person name="Jia Y."/>
            <person name="Li X."/>
            <person name="Wang J."/>
            <person name="Eltoukhy A."/>
            <person name="Lamraoui I."/>
            <person name="Yan Y."/>
        </authorList>
    </citation>
    <scope>NUCLEOTIDE SEQUENCE [LARGE SCALE GENOMIC DNA]</scope>
    <source>
        <strain evidence="10 11">YC-JY1</strain>
    </source>
</reference>
<proteinExistence type="predicted"/>
<dbReference type="InterPro" id="IPR051198">
    <property type="entry name" value="BchE-like"/>
</dbReference>
<evidence type="ECO:0000259" key="9">
    <source>
        <dbReference type="PROSITE" id="PS51918"/>
    </source>
</evidence>
<protein>
    <submittedName>
        <fullName evidence="10">Radical SAM protein</fullName>
    </submittedName>
</protein>
<dbReference type="CDD" id="cd01335">
    <property type="entry name" value="Radical_SAM"/>
    <property type="match status" value="1"/>
</dbReference>
<dbReference type="GO" id="GO:0031419">
    <property type="term" value="F:cobalamin binding"/>
    <property type="evidence" value="ECO:0007669"/>
    <property type="project" value="InterPro"/>
</dbReference>
<evidence type="ECO:0000256" key="1">
    <source>
        <dbReference type="ARBA" id="ARBA00001966"/>
    </source>
</evidence>
<dbReference type="Gene3D" id="3.20.20.70">
    <property type="entry name" value="Aldolase class I"/>
    <property type="match status" value="1"/>
</dbReference>
<feature type="domain" description="Radical SAM core" evidence="9">
    <location>
        <begin position="205"/>
        <end position="465"/>
    </location>
</feature>
<dbReference type="InterPro" id="IPR007197">
    <property type="entry name" value="rSAM"/>
</dbReference>
<dbReference type="InterPro" id="IPR034466">
    <property type="entry name" value="Methyltransferase_Class_B"/>
</dbReference>
<evidence type="ECO:0000256" key="5">
    <source>
        <dbReference type="ARBA" id="ARBA00022723"/>
    </source>
</evidence>
<gene>
    <name evidence="10" type="ORF">GS397_22615</name>
</gene>
<dbReference type="EMBL" id="CP047218">
    <property type="protein sequence ID" value="QHD69560.1"/>
    <property type="molecule type" value="Genomic_DNA"/>
</dbReference>
<comment type="cofactor">
    <cofactor evidence="1">
        <name>[4Fe-4S] cluster</name>
        <dbReference type="ChEBI" id="CHEBI:49883"/>
    </cofactor>
</comment>
<dbReference type="PROSITE" id="PS51918">
    <property type="entry name" value="RADICAL_SAM"/>
    <property type="match status" value="1"/>
</dbReference>
<dbReference type="Proteomes" id="UP000464086">
    <property type="component" value="Chromosome"/>
</dbReference>
<dbReference type="SFLD" id="SFLDG01082">
    <property type="entry name" value="B12-binding_domain_containing"/>
    <property type="match status" value="1"/>
</dbReference>
<dbReference type="InterPro" id="IPR006638">
    <property type="entry name" value="Elp3/MiaA/NifB-like_rSAM"/>
</dbReference>
<evidence type="ECO:0000256" key="3">
    <source>
        <dbReference type="ARBA" id="ARBA00022679"/>
    </source>
</evidence>
<keyword evidence="4" id="KW-0949">S-adenosyl-L-methionine</keyword>
<keyword evidence="7" id="KW-0411">Iron-sulfur</keyword>
<dbReference type="GO" id="GO:0051539">
    <property type="term" value="F:4 iron, 4 sulfur cluster binding"/>
    <property type="evidence" value="ECO:0007669"/>
    <property type="project" value="UniProtKB-KW"/>
</dbReference>
<dbReference type="SMART" id="SM00729">
    <property type="entry name" value="Elp3"/>
    <property type="match status" value="1"/>
</dbReference>
<keyword evidence="2" id="KW-0489">Methyltransferase</keyword>
<dbReference type="SFLD" id="SFLDS00029">
    <property type="entry name" value="Radical_SAM"/>
    <property type="match status" value="1"/>
</dbReference>
<dbReference type="PANTHER" id="PTHR43409">
    <property type="entry name" value="ANAEROBIC MAGNESIUM-PROTOPORPHYRIN IX MONOMETHYL ESTER CYCLASE-RELATED"/>
    <property type="match status" value="1"/>
</dbReference>
<dbReference type="AlphaFoldDB" id="A0A6P1GMC4"/>
<keyword evidence="3" id="KW-0808">Transferase</keyword>
<evidence type="ECO:0000259" key="8">
    <source>
        <dbReference type="PROSITE" id="PS51332"/>
    </source>
</evidence>
<dbReference type="InterPro" id="IPR006158">
    <property type="entry name" value="Cobalamin-bd"/>
</dbReference>
<dbReference type="GO" id="GO:0046872">
    <property type="term" value="F:metal ion binding"/>
    <property type="evidence" value="ECO:0007669"/>
    <property type="project" value="UniProtKB-KW"/>
</dbReference>
<accession>A0A6P1GMC4</accession>
<dbReference type="RefSeq" id="WP_004213299.1">
    <property type="nucleotide sequence ID" value="NZ_CP047218.1"/>
</dbReference>
<evidence type="ECO:0000313" key="10">
    <source>
        <dbReference type="EMBL" id="QHD69560.1"/>
    </source>
</evidence>
<dbReference type="PROSITE" id="PS51332">
    <property type="entry name" value="B12_BINDING"/>
    <property type="match status" value="1"/>
</dbReference>
<dbReference type="InterPro" id="IPR058240">
    <property type="entry name" value="rSAM_sf"/>
</dbReference>
<organism evidence="10 11">
    <name type="scientific">Sphingobium yanoikuyae</name>
    <name type="common">Sphingomonas yanoikuyae</name>
    <dbReference type="NCBI Taxonomy" id="13690"/>
    <lineage>
        <taxon>Bacteria</taxon>
        <taxon>Pseudomonadati</taxon>
        <taxon>Pseudomonadota</taxon>
        <taxon>Alphaproteobacteria</taxon>
        <taxon>Sphingomonadales</taxon>
        <taxon>Sphingomonadaceae</taxon>
        <taxon>Sphingobium</taxon>
    </lineage>
</organism>
<dbReference type="GO" id="GO:0003824">
    <property type="term" value="F:catalytic activity"/>
    <property type="evidence" value="ECO:0007669"/>
    <property type="project" value="InterPro"/>
</dbReference>
<dbReference type="SUPFAM" id="SSF102114">
    <property type="entry name" value="Radical SAM enzymes"/>
    <property type="match status" value="1"/>
</dbReference>
<name>A0A6P1GMC4_SPHYA</name>
<evidence type="ECO:0000256" key="2">
    <source>
        <dbReference type="ARBA" id="ARBA00022603"/>
    </source>
</evidence>
<evidence type="ECO:0000313" key="11">
    <source>
        <dbReference type="Proteomes" id="UP000464086"/>
    </source>
</evidence>
<sequence length="575" mass="63336">MFFSTYARRDSDYLFHDGARPTGVLLVSTFSNKHGGAISESLGPEAIAGHLIGTFGTTIAIDHIDLQLDQSARAIAAKVARDRPSLVGISVKIGALDQLRNLMRLLLPLRYDEGTGPLLVLGGVVPTFATAALLEEFPQVIMVVREGENATAALVDYVRGERSLASVPGIAFRNESGELVATPAQRLKLAQRFLPARLTSERVHKELGGMVWAEASRGCDFNCTFCSIRDLHGGGFDGGISPESVIADLIELDRRGIRAVSFTDDDFGGDPERTAKIARLIKEARLNIRFSISTRADHIWRERLSIKGERLDDAELVDRNRRLRQIMVELAEAGLERVFIGMESGSPTQLRRYGKQVSVEGNYKALEILHELGIDAVAGYIPIDPAMSLTELQENIAFLRRTGMYRKITNPLSVLRVQAGSPYLKLARQRGLLEEATDDLVFFKARFEDENVQRVAELADRWVEDMYVFMFGLKGEVASQTLLLGPGGVATSASRQVENCLFGFRELEMEFIEAVTSRLAHNGGANLRDITETFVGKRSKLVQQVIALVEDGVIGKNPRLQEAIVSMNKETAHAA</sequence>
<dbReference type="PANTHER" id="PTHR43409:SF7">
    <property type="entry name" value="BLL1977 PROTEIN"/>
    <property type="match status" value="1"/>
</dbReference>